<dbReference type="SUPFAM" id="SSF55931">
    <property type="entry name" value="Glutamine synthetase/guanido kinase"/>
    <property type="match status" value="1"/>
</dbReference>
<dbReference type="InterPro" id="IPR036651">
    <property type="entry name" value="Gln_synt_N_sf"/>
</dbReference>
<dbReference type="EMBL" id="HBHL01009926">
    <property type="protein sequence ID" value="CAD9717776.1"/>
    <property type="molecule type" value="Transcribed_RNA"/>
</dbReference>
<proteinExistence type="inferred from homology"/>
<name>A0A5B8MM86_9CHLO</name>
<dbReference type="GO" id="GO:0016020">
    <property type="term" value="C:membrane"/>
    <property type="evidence" value="ECO:0007669"/>
    <property type="project" value="TreeGrafter"/>
</dbReference>
<comment type="similarity">
    <text evidence="1 6 7">Belongs to the glutamine synthetase family.</text>
</comment>
<dbReference type="GO" id="GO:0006542">
    <property type="term" value="P:glutamine biosynthetic process"/>
    <property type="evidence" value="ECO:0007669"/>
    <property type="project" value="InterPro"/>
</dbReference>
<evidence type="ECO:0000256" key="7">
    <source>
        <dbReference type="RuleBase" id="RU000384"/>
    </source>
</evidence>
<evidence type="ECO:0000256" key="2">
    <source>
        <dbReference type="ARBA" id="ARBA00037583"/>
    </source>
</evidence>
<reference evidence="10 11" key="1">
    <citation type="submission" date="2018-07" db="EMBL/GenBank/DDBJ databases">
        <title>The complete nuclear genome of the prasinophyte Chloropicon primus (CCMP1205).</title>
        <authorList>
            <person name="Pombert J.-F."/>
            <person name="Otis C."/>
            <person name="Turmel M."/>
            <person name="Lemieux C."/>
        </authorList>
    </citation>
    <scope>NUCLEOTIDE SEQUENCE [LARGE SCALE GENOMIC DNA]</scope>
    <source>
        <strain evidence="10 11">CCMP1205</strain>
    </source>
</reference>
<evidence type="ECO:0000256" key="1">
    <source>
        <dbReference type="ARBA" id="ARBA00009897"/>
    </source>
</evidence>
<evidence type="ECO:0000256" key="6">
    <source>
        <dbReference type="PROSITE-ProRule" id="PRU01331"/>
    </source>
</evidence>
<dbReference type="AlphaFoldDB" id="A0A5B8MM86"/>
<dbReference type="SUPFAM" id="SSF54368">
    <property type="entry name" value="Glutamine synthetase, N-terminal domain"/>
    <property type="match status" value="1"/>
</dbReference>
<sequence>MKGAGQATEVDYLRYEFTDYHGISRSKVVPTRRSEGRIRSEKLFVYGGVLGMTTTSEPVMLDDLLVDGCCRNVRLLPQWETFRVLPPNGKYKTGRVLCELGDLAGDGFLNAYPRTMCRRLLGELEDMGYSIKGAFEYEFTLGKMENGAFTPFFNDRPTFSTTVFAHCEELLYDLDRELQVMGIETNTFNLEYGKGQIEITIKPVFGIEIADQAFTFRTTVKEFFARKGLLATFVCRPLKDTKGASNGGHFNHSLWAKSSDSRSAFFNDGELSVVAHRWISGILKHSKGLEALFAPTLSCYNRVKPWSWAPVNASWGGENRTAAVRTKVDGEDGTYLECRAPSASASPYLVLAGVLAAGINGLRTTGPVELPPESQASAYEDETLKLPTSLGESLQALEEDADLVRSLGPRFVKWFKTVKEHKLSKDNVDEKHVDLDDLSLL</sequence>
<protein>
    <recommendedName>
        <fullName evidence="4">Lengsin</fullName>
    </recommendedName>
    <alternativeName>
        <fullName evidence="5">Glutamate-ammonia ligase domain-containing protein 1</fullName>
    </alternativeName>
</protein>
<evidence type="ECO:0000256" key="4">
    <source>
        <dbReference type="ARBA" id="ARBA00039404"/>
    </source>
</evidence>
<evidence type="ECO:0000259" key="8">
    <source>
        <dbReference type="PROSITE" id="PS51987"/>
    </source>
</evidence>
<accession>A0A5B8MM86</accession>
<feature type="domain" description="GS catalytic" evidence="8">
    <location>
        <begin position="113"/>
        <end position="441"/>
    </location>
</feature>
<dbReference type="STRING" id="1764295.A0A5B8MM86"/>
<dbReference type="PROSITE" id="PS51987">
    <property type="entry name" value="GS_CATALYTIC"/>
    <property type="match status" value="1"/>
</dbReference>
<organism evidence="10 11">
    <name type="scientific">Chloropicon primus</name>
    <dbReference type="NCBI Taxonomy" id="1764295"/>
    <lineage>
        <taxon>Eukaryota</taxon>
        <taxon>Viridiplantae</taxon>
        <taxon>Chlorophyta</taxon>
        <taxon>Chloropicophyceae</taxon>
        <taxon>Chloropicales</taxon>
        <taxon>Chloropicaceae</taxon>
        <taxon>Chloropicon</taxon>
    </lineage>
</organism>
<evidence type="ECO:0000313" key="10">
    <source>
        <dbReference type="EMBL" id="QDZ21144.1"/>
    </source>
</evidence>
<dbReference type="Gene3D" id="3.10.20.70">
    <property type="entry name" value="Glutamine synthetase, N-terminal domain"/>
    <property type="match status" value="1"/>
</dbReference>
<evidence type="ECO:0000313" key="11">
    <source>
        <dbReference type="Proteomes" id="UP000316726"/>
    </source>
</evidence>
<comment type="function">
    <text evidence="2">May act as a component of the cytoskeleton or as a chaperone for the reorganization of intermediate filament proteins during terminal differentiation in the lens. Does not seem to have enzymatic activity.</text>
</comment>
<evidence type="ECO:0000256" key="5">
    <source>
        <dbReference type="ARBA" id="ARBA00042675"/>
    </source>
</evidence>
<dbReference type="PANTHER" id="PTHR43407:SF1">
    <property type="entry name" value="LENGSIN"/>
    <property type="match status" value="1"/>
</dbReference>
<dbReference type="Gene3D" id="3.30.590.10">
    <property type="entry name" value="Glutamine synthetase/guanido kinase, catalytic domain"/>
    <property type="match status" value="1"/>
</dbReference>
<reference evidence="9" key="2">
    <citation type="submission" date="2021-01" db="EMBL/GenBank/DDBJ databases">
        <authorList>
            <person name="Corre E."/>
            <person name="Pelletier E."/>
            <person name="Niang G."/>
            <person name="Scheremetjew M."/>
            <person name="Finn R."/>
            <person name="Kale V."/>
            <person name="Holt S."/>
            <person name="Cochrane G."/>
            <person name="Meng A."/>
            <person name="Brown T."/>
            <person name="Cohen L."/>
        </authorList>
    </citation>
    <scope>NUCLEOTIDE SEQUENCE</scope>
    <source>
        <strain evidence="9">CCMP1205</strain>
    </source>
</reference>
<dbReference type="EMBL" id="CP031038">
    <property type="protein sequence ID" value="QDZ21144.1"/>
    <property type="molecule type" value="Genomic_DNA"/>
</dbReference>
<keyword evidence="11" id="KW-1185">Reference proteome</keyword>
<dbReference type="PANTHER" id="PTHR43407">
    <property type="entry name" value="GLUTAMINE SYNTHETASE"/>
    <property type="match status" value="1"/>
</dbReference>
<dbReference type="GO" id="GO:0005737">
    <property type="term" value="C:cytoplasm"/>
    <property type="evidence" value="ECO:0007669"/>
    <property type="project" value="TreeGrafter"/>
</dbReference>
<dbReference type="Proteomes" id="UP000316726">
    <property type="component" value="Chromosome 5"/>
</dbReference>
<gene>
    <name evidence="10" type="ORF">A3770_05p36620</name>
    <name evidence="9" type="ORF">CPRI1469_LOCUS6638</name>
</gene>
<evidence type="ECO:0000256" key="3">
    <source>
        <dbReference type="ARBA" id="ARBA00038790"/>
    </source>
</evidence>
<dbReference type="GO" id="GO:0004356">
    <property type="term" value="F:glutamine synthetase activity"/>
    <property type="evidence" value="ECO:0007669"/>
    <property type="project" value="InterPro"/>
</dbReference>
<evidence type="ECO:0000313" key="9">
    <source>
        <dbReference type="EMBL" id="CAD9717776.1"/>
    </source>
</evidence>
<dbReference type="SMART" id="SM01230">
    <property type="entry name" value="Gln-synt_C"/>
    <property type="match status" value="1"/>
</dbReference>
<dbReference type="Pfam" id="PF00120">
    <property type="entry name" value="Gln-synt_C"/>
    <property type="match status" value="1"/>
</dbReference>
<dbReference type="InterPro" id="IPR008146">
    <property type="entry name" value="Gln_synth_cat_dom"/>
</dbReference>
<dbReference type="InterPro" id="IPR014746">
    <property type="entry name" value="Gln_synth/guanido_kin_cat_dom"/>
</dbReference>
<comment type="subunit">
    <text evidence="3">Dodecamer. Interacts with BFSP2 and VIM.</text>
</comment>
<dbReference type="OrthoDB" id="77835at2759"/>